<evidence type="ECO:0000313" key="1">
    <source>
        <dbReference type="EMBL" id="QHT34046.1"/>
    </source>
</evidence>
<dbReference type="Gene3D" id="1.25.40.10">
    <property type="entry name" value="Tetratricopeptide repeat domain"/>
    <property type="match status" value="1"/>
</dbReference>
<dbReference type="SMART" id="SM00671">
    <property type="entry name" value="SEL1"/>
    <property type="match status" value="1"/>
</dbReference>
<organism evidence="1">
    <name type="scientific">viral metagenome</name>
    <dbReference type="NCBI Taxonomy" id="1070528"/>
    <lineage>
        <taxon>unclassified sequences</taxon>
        <taxon>metagenomes</taxon>
        <taxon>organismal metagenomes</taxon>
    </lineage>
</organism>
<protein>
    <recommendedName>
        <fullName evidence="2">Sel1 repeat family protein</fullName>
    </recommendedName>
</protein>
<dbReference type="AlphaFoldDB" id="A0A6C0EY16"/>
<name>A0A6C0EY16_9ZZZZ</name>
<sequence>MDEDREWDSRLAWKNLENIFTFFNRMVSLNINFTRMIDSLSFKTIKSLALKGSPDAFYELAKIYQSGDIHGIKEDHKKALHYFYQAANRGHQKALEALRDYLMMTMIGDFSIIRHFSKYMIELSEIANEYLQELKNKNDYAYLYLRIYAKKKEEDKREREREEEIERQSEL</sequence>
<evidence type="ECO:0008006" key="2">
    <source>
        <dbReference type="Google" id="ProtNLM"/>
    </source>
</evidence>
<dbReference type="InterPro" id="IPR011990">
    <property type="entry name" value="TPR-like_helical_dom_sf"/>
</dbReference>
<dbReference type="EMBL" id="MN738983">
    <property type="protein sequence ID" value="QHT34046.1"/>
    <property type="molecule type" value="Genomic_DNA"/>
</dbReference>
<accession>A0A6C0EY16</accession>
<dbReference type="SUPFAM" id="SSF81901">
    <property type="entry name" value="HCP-like"/>
    <property type="match status" value="1"/>
</dbReference>
<dbReference type="InterPro" id="IPR006597">
    <property type="entry name" value="Sel1-like"/>
</dbReference>
<reference evidence="1" key="1">
    <citation type="journal article" date="2020" name="Nature">
        <title>Giant virus diversity and host interactions through global metagenomics.</title>
        <authorList>
            <person name="Schulz F."/>
            <person name="Roux S."/>
            <person name="Paez-Espino D."/>
            <person name="Jungbluth S."/>
            <person name="Walsh D.A."/>
            <person name="Denef V.J."/>
            <person name="McMahon K.D."/>
            <person name="Konstantinidis K.T."/>
            <person name="Eloe-Fadrosh E.A."/>
            <person name="Kyrpides N.C."/>
            <person name="Woyke T."/>
        </authorList>
    </citation>
    <scope>NUCLEOTIDE SEQUENCE</scope>
    <source>
        <strain evidence="1">GVMAG-M-3300009161-52</strain>
    </source>
</reference>
<proteinExistence type="predicted"/>